<keyword evidence="1" id="KW-0812">Transmembrane</keyword>
<feature type="transmembrane region" description="Helical" evidence="1">
    <location>
        <begin position="164"/>
        <end position="185"/>
    </location>
</feature>
<name>A0AAD2FX20_9STRA</name>
<keyword evidence="1" id="KW-1133">Transmembrane helix</keyword>
<keyword evidence="1" id="KW-0472">Membrane</keyword>
<feature type="transmembrane region" description="Helical" evidence="1">
    <location>
        <begin position="132"/>
        <end position="152"/>
    </location>
</feature>
<dbReference type="Proteomes" id="UP001295423">
    <property type="component" value="Unassembled WGS sequence"/>
</dbReference>
<evidence type="ECO:0000256" key="1">
    <source>
        <dbReference type="SAM" id="Phobius"/>
    </source>
</evidence>
<keyword evidence="3" id="KW-1185">Reference proteome</keyword>
<evidence type="ECO:0000313" key="2">
    <source>
        <dbReference type="EMBL" id="CAJ1955737.1"/>
    </source>
</evidence>
<protein>
    <submittedName>
        <fullName evidence="2">Uncharacterized protein</fullName>
    </submittedName>
</protein>
<feature type="transmembrane region" description="Helical" evidence="1">
    <location>
        <begin position="46"/>
        <end position="67"/>
    </location>
</feature>
<dbReference type="AlphaFoldDB" id="A0AAD2FX20"/>
<organism evidence="2 3">
    <name type="scientific">Cylindrotheca closterium</name>
    <dbReference type="NCBI Taxonomy" id="2856"/>
    <lineage>
        <taxon>Eukaryota</taxon>
        <taxon>Sar</taxon>
        <taxon>Stramenopiles</taxon>
        <taxon>Ochrophyta</taxon>
        <taxon>Bacillariophyta</taxon>
        <taxon>Bacillariophyceae</taxon>
        <taxon>Bacillariophycidae</taxon>
        <taxon>Bacillariales</taxon>
        <taxon>Bacillariaceae</taxon>
        <taxon>Cylindrotheca</taxon>
    </lineage>
</organism>
<dbReference type="EMBL" id="CAKOGP040001892">
    <property type="protein sequence ID" value="CAJ1955737.1"/>
    <property type="molecule type" value="Genomic_DNA"/>
</dbReference>
<proteinExistence type="predicted"/>
<gene>
    <name evidence="2" type="ORF">CYCCA115_LOCUS15899</name>
</gene>
<comment type="caution">
    <text evidence="2">The sequence shown here is derived from an EMBL/GenBank/DDBJ whole genome shotgun (WGS) entry which is preliminary data.</text>
</comment>
<feature type="transmembrane region" description="Helical" evidence="1">
    <location>
        <begin position="87"/>
        <end position="111"/>
    </location>
</feature>
<sequence length="199" mass="22275">MTSPNRTQNKMLLPAVVEMEEPLLDTRKATNEDENSENKKVRLHGAVIGFLTQLINISGTAVITYRWGPNADLFAEHASILDHAMHLFVSMASQVDLFLYLVMWLGLTAALTDRGIEMWQQFLGGPHSARSIFVMGVQFYAGVVIGSFLSWFSLDFALGLPAPVYPMVSVLFFGLVISYSMVWCFDMEDNPDEREDACV</sequence>
<evidence type="ECO:0000313" key="3">
    <source>
        <dbReference type="Proteomes" id="UP001295423"/>
    </source>
</evidence>
<reference evidence="2" key="1">
    <citation type="submission" date="2023-08" db="EMBL/GenBank/DDBJ databases">
        <authorList>
            <person name="Audoor S."/>
            <person name="Bilcke G."/>
        </authorList>
    </citation>
    <scope>NUCLEOTIDE SEQUENCE</scope>
</reference>
<accession>A0AAD2FX20</accession>